<evidence type="ECO:0000256" key="3">
    <source>
        <dbReference type="RuleBase" id="RU003616"/>
    </source>
</evidence>
<evidence type="ECO:0000313" key="8">
    <source>
        <dbReference type="Proteomes" id="UP000182998"/>
    </source>
</evidence>
<evidence type="ECO:0000256" key="1">
    <source>
        <dbReference type="ARBA" id="ARBA00023016"/>
    </source>
</evidence>
<dbReference type="RefSeq" id="WP_045099241.1">
    <property type="nucleotide sequence ID" value="NZ_CP020614.1"/>
</dbReference>
<evidence type="ECO:0000256" key="2">
    <source>
        <dbReference type="PROSITE-ProRule" id="PRU00285"/>
    </source>
</evidence>
<dbReference type="HOGENOM" id="CLU_046737_12_0_6"/>
<dbReference type="KEGG" id="tmc:LMI_1609"/>
<evidence type="ECO:0000259" key="4">
    <source>
        <dbReference type="PROSITE" id="PS01031"/>
    </source>
</evidence>
<dbReference type="CDD" id="cd06464">
    <property type="entry name" value="ACD_sHsps-like"/>
    <property type="match status" value="1"/>
</dbReference>
<dbReference type="PANTHER" id="PTHR46733:SF4">
    <property type="entry name" value="HEAT SHOCK PROTEIN 21, CHLOROPLASTIC"/>
    <property type="match status" value="1"/>
</dbReference>
<dbReference type="EMBL" id="LN614830">
    <property type="protein sequence ID" value="CEG60908.1"/>
    <property type="molecule type" value="Genomic_DNA"/>
</dbReference>
<organism evidence="5 7">
    <name type="scientific">Legionella micdadei</name>
    <name type="common">Tatlockia micdadei</name>
    <dbReference type="NCBI Taxonomy" id="451"/>
    <lineage>
        <taxon>Bacteria</taxon>
        <taxon>Pseudomonadati</taxon>
        <taxon>Pseudomonadota</taxon>
        <taxon>Gammaproteobacteria</taxon>
        <taxon>Legionellales</taxon>
        <taxon>Legionellaceae</taxon>
        <taxon>Legionella</taxon>
    </lineage>
</organism>
<dbReference type="InterPro" id="IPR044587">
    <property type="entry name" value="HSP21-like"/>
</dbReference>
<sequence>MGSLERSNKGTPIAIERTMSPFFQMHKAVDEAMKNFYHMFEAPEFSFERLENLSIFPAMDLVEANDHYTFEFEMPGMGEEDINVSVNENRLTVKGEKSSSKQHKDKNFINREIRYGSYERSIDLPPSVDAEKATASFKKGMLWVKIPKKAGSKSASRKVKVEKAS</sequence>
<keyword evidence="8" id="KW-1185">Reference proteome</keyword>
<dbReference type="Proteomes" id="UP000032414">
    <property type="component" value="Chromosome I"/>
</dbReference>
<dbReference type="Pfam" id="PF00011">
    <property type="entry name" value="HSP20"/>
    <property type="match status" value="1"/>
</dbReference>
<dbReference type="PROSITE" id="PS01031">
    <property type="entry name" value="SHSP"/>
    <property type="match status" value="1"/>
</dbReference>
<reference evidence="5" key="1">
    <citation type="submission" date="2014-09" db="EMBL/GenBank/DDBJ databases">
        <authorList>
            <person name="GOMEZ-VALERO Laura"/>
        </authorList>
    </citation>
    <scope>NUCLEOTIDE SEQUENCE</scope>
    <source>
        <strain evidence="5">ATCC33218</strain>
    </source>
</reference>
<keyword evidence="1 5" id="KW-0346">Stress response</keyword>
<dbReference type="InterPro" id="IPR002068">
    <property type="entry name" value="A-crystallin/Hsp20_dom"/>
</dbReference>
<evidence type="ECO:0000313" key="7">
    <source>
        <dbReference type="Proteomes" id="UP000032414"/>
    </source>
</evidence>
<dbReference type="STRING" id="451.B6N58_07555"/>
<dbReference type="Gene3D" id="2.60.40.790">
    <property type="match status" value="1"/>
</dbReference>
<proteinExistence type="inferred from homology"/>
<accession>A0A098GEK1</accession>
<dbReference type="InterPro" id="IPR008978">
    <property type="entry name" value="HSP20-like_chaperone"/>
</dbReference>
<dbReference type="SUPFAM" id="SSF49764">
    <property type="entry name" value="HSP20-like chaperones"/>
    <property type="match status" value="1"/>
</dbReference>
<reference evidence="7" key="2">
    <citation type="submission" date="2014-09" db="EMBL/GenBank/DDBJ databases">
        <authorList>
            <person name="Gomez-Valero L."/>
        </authorList>
    </citation>
    <scope>NUCLEOTIDE SEQUENCE [LARGE SCALE GENOMIC DNA]</scope>
    <source>
        <strain evidence="7">ATCC33218</strain>
    </source>
</reference>
<comment type="similarity">
    <text evidence="2 3">Belongs to the small heat shock protein (HSP20) family.</text>
</comment>
<gene>
    <name evidence="5" type="primary">hspc4</name>
    <name evidence="5" type="ORF">LMI_1609</name>
    <name evidence="6" type="ORF">SAMN02982997_01024</name>
</gene>
<dbReference type="AlphaFoldDB" id="A0A098GEK1"/>
<dbReference type="PATRIC" id="fig|451.8.peg.2026"/>
<name>A0A098GEK1_LEGMI</name>
<dbReference type="EMBL" id="FMVN01000004">
    <property type="protein sequence ID" value="SCY16875.1"/>
    <property type="molecule type" value="Genomic_DNA"/>
</dbReference>
<evidence type="ECO:0000313" key="6">
    <source>
        <dbReference type="EMBL" id="SCY16875.1"/>
    </source>
</evidence>
<protein>
    <submittedName>
        <fullName evidence="6">HSP20 family protein</fullName>
    </submittedName>
    <submittedName>
        <fullName evidence="5">Small heat shock protein C4</fullName>
    </submittedName>
</protein>
<feature type="domain" description="SHSP" evidence="4">
    <location>
        <begin position="50"/>
        <end position="164"/>
    </location>
</feature>
<reference evidence="6 8" key="3">
    <citation type="submission" date="2016-10" db="EMBL/GenBank/DDBJ databases">
        <authorList>
            <person name="Varghese N."/>
            <person name="Submissions S."/>
        </authorList>
    </citation>
    <scope>NUCLEOTIDE SEQUENCE [LARGE SCALE GENOMIC DNA]</scope>
    <source>
        <strain evidence="6 8">ATCC 33218</strain>
    </source>
</reference>
<dbReference type="GO" id="GO:0009408">
    <property type="term" value="P:response to heat"/>
    <property type="evidence" value="ECO:0007669"/>
    <property type="project" value="InterPro"/>
</dbReference>
<dbReference type="OrthoDB" id="9792695at2"/>
<dbReference type="PANTHER" id="PTHR46733">
    <property type="entry name" value="26.5 KDA HEAT SHOCK PROTEIN, MITOCHONDRIAL"/>
    <property type="match status" value="1"/>
</dbReference>
<dbReference type="Proteomes" id="UP000182998">
    <property type="component" value="Unassembled WGS sequence"/>
</dbReference>
<evidence type="ECO:0000313" key="5">
    <source>
        <dbReference type="EMBL" id="CEG60908.1"/>
    </source>
</evidence>